<dbReference type="GO" id="GO:0008168">
    <property type="term" value="F:methyltransferase activity"/>
    <property type="evidence" value="ECO:0007669"/>
    <property type="project" value="UniProtKB-KW"/>
</dbReference>
<dbReference type="SUPFAM" id="SSF53335">
    <property type="entry name" value="S-adenosyl-L-methionine-dependent methyltransferases"/>
    <property type="match status" value="1"/>
</dbReference>
<dbReference type="InterPro" id="IPR029063">
    <property type="entry name" value="SAM-dependent_MTases_sf"/>
</dbReference>
<organism evidence="1 2">
    <name type="scientific">Bradyrhizobium shewense</name>
    <dbReference type="NCBI Taxonomy" id="1761772"/>
    <lineage>
        <taxon>Bacteria</taxon>
        <taxon>Pseudomonadati</taxon>
        <taxon>Pseudomonadota</taxon>
        <taxon>Alphaproteobacteria</taxon>
        <taxon>Hyphomicrobiales</taxon>
        <taxon>Nitrobacteraceae</taxon>
        <taxon>Bradyrhizobium</taxon>
    </lineage>
</organism>
<dbReference type="RefSeq" id="WP_245323425.1">
    <property type="nucleotide sequence ID" value="NZ_FMAI01000009.1"/>
</dbReference>
<gene>
    <name evidence="1" type="ORF">GA0061098_1009139</name>
</gene>
<keyword evidence="2" id="KW-1185">Reference proteome</keyword>
<dbReference type="AlphaFoldDB" id="A0A1C3WR71"/>
<accession>A0A1C3WR71</accession>
<dbReference type="Proteomes" id="UP000199184">
    <property type="component" value="Unassembled WGS sequence"/>
</dbReference>
<keyword evidence="1" id="KW-0808">Transferase</keyword>
<dbReference type="Pfam" id="PF13578">
    <property type="entry name" value="Methyltransf_24"/>
    <property type="match status" value="1"/>
</dbReference>
<evidence type="ECO:0000313" key="1">
    <source>
        <dbReference type="EMBL" id="SCB42562.1"/>
    </source>
</evidence>
<reference evidence="2" key="1">
    <citation type="submission" date="2016-08" db="EMBL/GenBank/DDBJ databases">
        <authorList>
            <person name="Varghese N."/>
            <person name="Submissions Spin"/>
        </authorList>
    </citation>
    <scope>NUCLEOTIDE SEQUENCE [LARGE SCALE GENOMIC DNA]</scope>
    <source>
        <strain evidence="2">ERR11</strain>
    </source>
</reference>
<keyword evidence="1" id="KW-0489">Methyltransferase</keyword>
<evidence type="ECO:0000313" key="2">
    <source>
        <dbReference type="Proteomes" id="UP000199184"/>
    </source>
</evidence>
<dbReference type="EMBL" id="FMAI01000009">
    <property type="protein sequence ID" value="SCB42562.1"/>
    <property type="molecule type" value="Genomic_DNA"/>
</dbReference>
<dbReference type="Gene3D" id="3.40.50.150">
    <property type="entry name" value="Vaccinia Virus protein VP39"/>
    <property type="match status" value="1"/>
</dbReference>
<sequence length="275" mass="31211">MLEKFRKSTASSSPNTQTPAYFKMDQYVEAVCYTAAPGQTQWYPPLMVSAGSIAQRAVCAERVQEAIALLDRLSRDDYSEYLLKYYREGARRFNAGWRYVDIVTVLLALAEQLQPKSYLEIGVRRGRSVSAVASKAPACDLYMFDMWVSNYAGMENPGPELVSQELDKFSHSGERIFTDGNSHQTLKPFFETHQDLAFDLITVDGDHSYDGAVEDLCYVLPHLKIGGAIVFDDVCHPKHRYLEDVWKRLIVEDSRFTAWTDADIGYGVGFALRKW</sequence>
<protein>
    <submittedName>
        <fullName evidence="1">Predicted O-methyltransferase YrrM</fullName>
    </submittedName>
</protein>
<dbReference type="GO" id="GO:0032259">
    <property type="term" value="P:methylation"/>
    <property type="evidence" value="ECO:0007669"/>
    <property type="project" value="UniProtKB-KW"/>
</dbReference>
<proteinExistence type="predicted"/>
<name>A0A1C3WR71_9BRAD</name>